<keyword evidence="2" id="KW-1185">Reference proteome</keyword>
<sequence>MLPRYGLGCLPFGESVESDLYSGVYNTAVRYSTWFRGLFWADCWKKLSFLIQKIVN</sequence>
<proteinExistence type="predicted"/>
<evidence type="ECO:0000313" key="2">
    <source>
        <dbReference type="Proteomes" id="UP000017127"/>
    </source>
</evidence>
<evidence type="ECO:0000313" key="1">
    <source>
        <dbReference type="EMBL" id="ERT06188.1"/>
    </source>
</evidence>
<dbReference type="AlphaFoldDB" id="U7QE78"/>
<accession>U7QE78</accession>
<comment type="caution">
    <text evidence="1">The sequence shown here is derived from an EMBL/GenBank/DDBJ whole genome shotgun (WGS) entry which is preliminary data.</text>
</comment>
<protein>
    <submittedName>
        <fullName evidence="1">Uncharacterized protein</fullName>
    </submittedName>
</protein>
<gene>
    <name evidence="1" type="ORF">M595_3814</name>
</gene>
<organism evidence="1 2">
    <name type="scientific">Lyngbya aestuarii BL J</name>
    <dbReference type="NCBI Taxonomy" id="1348334"/>
    <lineage>
        <taxon>Bacteria</taxon>
        <taxon>Bacillati</taxon>
        <taxon>Cyanobacteriota</taxon>
        <taxon>Cyanophyceae</taxon>
        <taxon>Oscillatoriophycideae</taxon>
        <taxon>Oscillatoriales</taxon>
        <taxon>Microcoleaceae</taxon>
        <taxon>Lyngbya</taxon>
    </lineage>
</organism>
<name>U7QE78_9CYAN</name>
<reference evidence="1 2" key="1">
    <citation type="journal article" date="2013" name="Front. Microbiol.">
        <title>Comparative genomic analyses of the cyanobacterium, Lyngbya aestuarii BL J, a powerful hydrogen producer.</title>
        <authorList>
            <person name="Kothari A."/>
            <person name="Vaughn M."/>
            <person name="Garcia-Pichel F."/>
        </authorList>
    </citation>
    <scope>NUCLEOTIDE SEQUENCE [LARGE SCALE GENOMIC DNA]</scope>
    <source>
        <strain evidence="1 2">BL J</strain>
    </source>
</reference>
<dbReference type="EMBL" id="AUZM01000040">
    <property type="protein sequence ID" value="ERT06188.1"/>
    <property type="molecule type" value="Genomic_DNA"/>
</dbReference>
<dbReference type="Proteomes" id="UP000017127">
    <property type="component" value="Unassembled WGS sequence"/>
</dbReference>